<sequence length="233" mass="23781">MRPSTRTRLAAAAGTAALSAGLVPALAPAAASATPAVVNHKPTVHIAGGLCGNRRTVVRLRLWDDHTPREQLHYTISYNGNPALFEDTPWWTAGIEHRITFNHPANPQGVADLVITVSDGQGGVTDYLLTYRIGYVAMTGTGVSDFIVGTGAASTLRGMGGTDVICGNAGDDVVDGGDGADFLYGGDGADTVDGGGGADQLTGGAQADRFVHGTGDALVDYTPTDGDTSELVG</sequence>
<dbReference type="PANTHER" id="PTHR38340:SF1">
    <property type="entry name" value="S-LAYER PROTEIN"/>
    <property type="match status" value="1"/>
</dbReference>
<reference evidence="4" key="2">
    <citation type="submission" date="2020-09" db="EMBL/GenBank/DDBJ databases">
        <authorList>
            <person name="Sun Q."/>
            <person name="Ohkuma M."/>
        </authorList>
    </citation>
    <scope>NUCLEOTIDE SEQUENCE</scope>
    <source>
        <strain evidence="4">JCM 3091</strain>
    </source>
</reference>
<dbReference type="InterPro" id="IPR011049">
    <property type="entry name" value="Serralysin-like_metalloprot_C"/>
</dbReference>
<protein>
    <submittedName>
        <fullName evidence="4">Uncharacterized protein</fullName>
    </submittedName>
</protein>
<keyword evidence="5" id="KW-1185">Reference proteome</keyword>
<accession>A0A8J3BUI5</accession>
<feature type="chain" id="PRO_5039071983" evidence="3">
    <location>
        <begin position="34"/>
        <end position="233"/>
    </location>
</feature>
<dbReference type="RefSeq" id="WP_189115406.1">
    <property type="nucleotide sequence ID" value="NZ_BMQC01000015.1"/>
</dbReference>
<dbReference type="AlphaFoldDB" id="A0A8J3BUI5"/>
<dbReference type="GO" id="GO:0005509">
    <property type="term" value="F:calcium ion binding"/>
    <property type="evidence" value="ECO:0007669"/>
    <property type="project" value="InterPro"/>
</dbReference>
<organism evidence="4 5">
    <name type="scientific">Pilimelia terevasa</name>
    <dbReference type="NCBI Taxonomy" id="53372"/>
    <lineage>
        <taxon>Bacteria</taxon>
        <taxon>Bacillati</taxon>
        <taxon>Actinomycetota</taxon>
        <taxon>Actinomycetes</taxon>
        <taxon>Micromonosporales</taxon>
        <taxon>Micromonosporaceae</taxon>
        <taxon>Pilimelia</taxon>
    </lineage>
</organism>
<dbReference type="InterPro" id="IPR006311">
    <property type="entry name" value="TAT_signal"/>
</dbReference>
<comment type="caution">
    <text evidence="4">The sequence shown here is derived from an EMBL/GenBank/DDBJ whole genome shotgun (WGS) entry which is preliminary data.</text>
</comment>
<dbReference type="PRINTS" id="PR00313">
    <property type="entry name" value="CABNDNGRPT"/>
</dbReference>
<gene>
    <name evidence="4" type="ORF">GCM10010124_34760</name>
</gene>
<comment type="subcellular location">
    <subcellularLocation>
        <location evidence="1">Secreted</location>
    </subcellularLocation>
</comment>
<dbReference type="PROSITE" id="PS51318">
    <property type="entry name" value="TAT"/>
    <property type="match status" value="1"/>
</dbReference>
<dbReference type="Proteomes" id="UP000662200">
    <property type="component" value="Unassembled WGS sequence"/>
</dbReference>
<dbReference type="Pfam" id="PF00353">
    <property type="entry name" value="HemolysinCabind"/>
    <property type="match status" value="1"/>
</dbReference>
<dbReference type="InterPro" id="IPR050557">
    <property type="entry name" value="RTX_toxin/Mannuronan_C5-epim"/>
</dbReference>
<dbReference type="PANTHER" id="PTHR38340">
    <property type="entry name" value="S-LAYER PROTEIN"/>
    <property type="match status" value="1"/>
</dbReference>
<evidence type="ECO:0000313" key="4">
    <source>
        <dbReference type="EMBL" id="GGK39020.1"/>
    </source>
</evidence>
<dbReference type="Gene3D" id="2.150.10.10">
    <property type="entry name" value="Serralysin-like metalloprotease, C-terminal"/>
    <property type="match status" value="1"/>
</dbReference>
<dbReference type="GO" id="GO:0005576">
    <property type="term" value="C:extracellular region"/>
    <property type="evidence" value="ECO:0007669"/>
    <property type="project" value="UniProtKB-SubCell"/>
</dbReference>
<dbReference type="InterPro" id="IPR001343">
    <property type="entry name" value="Hemolysn_Ca-bd"/>
</dbReference>
<dbReference type="EMBL" id="BMQC01000015">
    <property type="protein sequence ID" value="GGK39020.1"/>
    <property type="molecule type" value="Genomic_DNA"/>
</dbReference>
<feature type="signal peptide" evidence="3">
    <location>
        <begin position="1"/>
        <end position="33"/>
    </location>
</feature>
<evidence type="ECO:0000313" key="5">
    <source>
        <dbReference type="Proteomes" id="UP000662200"/>
    </source>
</evidence>
<keyword evidence="3" id="KW-0732">Signal</keyword>
<evidence type="ECO:0000256" key="2">
    <source>
        <dbReference type="ARBA" id="ARBA00022525"/>
    </source>
</evidence>
<dbReference type="SUPFAM" id="SSF51120">
    <property type="entry name" value="beta-Roll"/>
    <property type="match status" value="1"/>
</dbReference>
<reference evidence="4" key="1">
    <citation type="journal article" date="2014" name="Int. J. Syst. Evol. Microbiol.">
        <title>Complete genome sequence of Corynebacterium casei LMG S-19264T (=DSM 44701T), isolated from a smear-ripened cheese.</title>
        <authorList>
            <consortium name="US DOE Joint Genome Institute (JGI-PGF)"/>
            <person name="Walter F."/>
            <person name="Albersmeier A."/>
            <person name="Kalinowski J."/>
            <person name="Ruckert C."/>
        </authorList>
    </citation>
    <scope>NUCLEOTIDE SEQUENCE</scope>
    <source>
        <strain evidence="4">JCM 3091</strain>
    </source>
</reference>
<keyword evidence="2" id="KW-0964">Secreted</keyword>
<evidence type="ECO:0000256" key="3">
    <source>
        <dbReference type="SAM" id="SignalP"/>
    </source>
</evidence>
<evidence type="ECO:0000256" key="1">
    <source>
        <dbReference type="ARBA" id="ARBA00004613"/>
    </source>
</evidence>
<proteinExistence type="predicted"/>
<name>A0A8J3BUI5_9ACTN</name>